<evidence type="ECO:0000256" key="7">
    <source>
        <dbReference type="ARBA" id="ARBA00023136"/>
    </source>
</evidence>
<reference evidence="11 13" key="1">
    <citation type="submission" date="2017-12" db="EMBL/GenBank/DDBJ databases">
        <title>Phylogenetic diversity of female urinary microbiome.</title>
        <authorList>
            <person name="Thomas-White K."/>
            <person name="Wolfe A.J."/>
        </authorList>
    </citation>
    <scope>NUCLEOTIDE SEQUENCE [LARGE SCALE GENOMIC DNA]</scope>
    <source>
        <strain evidence="11 13">UMB0119</strain>
    </source>
</reference>
<keyword evidence="2 10" id="KW-0444">Lipid biosynthesis</keyword>
<sequence>MIFLLAIFSYLLGSIPNGYLIGKYCFKKDIRTLGSGNVGSTNVLRNFGKGAGLATFFLDSIKGFLAVCIADKVAGVDAFAICLVCVVLGHMYSIFLHFKSGKGVATAFGAFVYIDVKFALIVLAVFLIVVIIGRMVSLGSILAAFSAIVVGYFYFGLGKLYYAIFISAAMIIYKHRSNIKRIKNHEESKIF</sequence>
<evidence type="ECO:0000313" key="14">
    <source>
        <dbReference type="Proteomes" id="UP000255124"/>
    </source>
</evidence>
<dbReference type="GO" id="GO:0005886">
    <property type="term" value="C:plasma membrane"/>
    <property type="evidence" value="ECO:0007669"/>
    <property type="project" value="UniProtKB-SubCell"/>
</dbReference>
<keyword evidence="3 10" id="KW-0808">Transferase</keyword>
<dbReference type="PANTHER" id="PTHR30309">
    <property type="entry name" value="INNER MEMBRANE PROTEIN YGIH"/>
    <property type="match status" value="1"/>
</dbReference>
<evidence type="ECO:0000313" key="11">
    <source>
        <dbReference type="EMBL" id="PKZ16931.1"/>
    </source>
</evidence>
<dbReference type="EC" id="2.3.1.275" evidence="10"/>
<dbReference type="RefSeq" id="WP_101540030.1">
    <property type="nucleotide sequence ID" value="NZ_CALTZC010000010.1"/>
</dbReference>
<evidence type="ECO:0000256" key="5">
    <source>
        <dbReference type="ARBA" id="ARBA00022989"/>
    </source>
</evidence>
<feature type="transmembrane region" description="Helical" evidence="10">
    <location>
        <begin position="78"/>
        <end position="98"/>
    </location>
</feature>
<keyword evidence="4 10" id="KW-0812">Transmembrane</keyword>
<dbReference type="GO" id="GO:0043772">
    <property type="term" value="F:acyl-phosphate glycerol-3-phosphate acyltransferase activity"/>
    <property type="evidence" value="ECO:0007669"/>
    <property type="project" value="UniProtKB-UniRule"/>
</dbReference>
<dbReference type="EMBL" id="UFTA01000002">
    <property type="protein sequence ID" value="SUU92254.1"/>
    <property type="molecule type" value="Genomic_DNA"/>
</dbReference>
<dbReference type="PANTHER" id="PTHR30309:SF0">
    <property type="entry name" value="GLYCEROL-3-PHOSPHATE ACYLTRANSFERASE-RELATED"/>
    <property type="match status" value="1"/>
</dbReference>
<evidence type="ECO:0000256" key="2">
    <source>
        <dbReference type="ARBA" id="ARBA00022516"/>
    </source>
</evidence>
<keyword evidence="6 10" id="KW-0443">Lipid metabolism</keyword>
<keyword evidence="7 10" id="KW-0472">Membrane</keyword>
<evidence type="ECO:0000256" key="4">
    <source>
        <dbReference type="ARBA" id="ARBA00022692"/>
    </source>
</evidence>
<feature type="transmembrane region" description="Helical" evidence="10">
    <location>
        <begin position="152"/>
        <end position="173"/>
    </location>
</feature>
<dbReference type="GO" id="GO:0008654">
    <property type="term" value="P:phospholipid biosynthetic process"/>
    <property type="evidence" value="ECO:0007669"/>
    <property type="project" value="UniProtKB-UniRule"/>
</dbReference>
<dbReference type="Pfam" id="PF02660">
    <property type="entry name" value="G3P_acyltransf"/>
    <property type="match status" value="1"/>
</dbReference>
<evidence type="ECO:0000256" key="6">
    <source>
        <dbReference type="ARBA" id="ARBA00023098"/>
    </source>
</evidence>
<dbReference type="EMBL" id="PKGS01000002">
    <property type="protein sequence ID" value="PKZ16931.1"/>
    <property type="molecule type" value="Genomic_DNA"/>
</dbReference>
<evidence type="ECO:0000256" key="3">
    <source>
        <dbReference type="ARBA" id="ARBA00022679"/>
    </source>
</evidence>
<evidence type="ECO:0000256" key="8">
    <source>
        <dbReference type="ARBA" id="ARBA00023209"/>
    </source>
</evidence>
<dbReference type="UniPathway" id="UPA00085"/>
<dbReference type="OrthoDB" id="9777124at2"/>
<evidence type="ECO:0000256" key="9">
    <source>
        <dbReference type="ARBA" id="ARBA00023264"/>
    </source>
</evidence>
<gene>
    <name evidence="10 11" type="primary">plsY</name>
    <name evidence="11" type="ORF">CYJ34_03860</name>
    <name evidence="12" type="ORF">NCTC9810_00580</name>
</gene>
<comment type="caution">
    <text evidence="10">Lacks conserved residue(s) required for the propagation of feature annotation.</text>
</comment>
<comment type="similarity">
    <text evidence="10">Belongs to the PlsY family.</text>
</comment>
<keyword evidence="9 10" id="KW-1208">Phospholipid metabolism</keyword>
<dbReference type="AlphaFoldDB" id="A0A2I1M9Y6"/>
<dbReference type="SMART" id="SM01207">
    <property type="entry name" value="G3P_acyltransf"/>
    <property type="match status" value="1"/>
</dbReference>
<protein>
    <recommendedName>
        <fullName evidence="10">Glycerol-3-phosphate acyltransferase</fullName>
    </recommendedName>
    <alternativeName>
        <fullName evidence="10">Acyl-PO4 G3P acyltransferase</fullName>
    </alternativeName>
    <alternativeName>
        <fullName evidence="10">Acyl-phosphate--glycerol-3-phosphate acyltransferase</fullName>
    </alternativeName>
    <alternativeName>
        <fullName evidence="10">G3P acyltransferase</fullName>
        <shortName evidence="10">GPAT</shortName>
        <ecNumber evidence="10">2.3.1.275</ecNumber>
    </alternativeName>
    <alternativeName>
        <fullName evidence="10">Lysophosphatidic acid synthase</fullName>
        <shortName evidence="10">LPA synthase</shortName>
    </alternativeName>
</protein>
<evidence type="ECO:0000313" key="12">
    <source>
        <dbReference type="EMBL" id="SUU92254.1"/>
    </source>
</evidence>
<comment type="catalytic activity">
    <reaction evidence="10">
        <text>an acyl phosphate + sn-glycerol 3-phosphate = a 1-acyl-sn-glycero-3-phosphate + phosphate</text>
        <dbReference type="Rhea" id="RHEA:34075"/>
        <dbReference type="ChEBI" id="CHEBI:43474"/>
        <dbReference type="ChEBI" id="CHEBI:57597"/>
        <dbReference type="ChEBI" id="CHEBI:57970"/>
        <dbReference type="ChEBI" id="CHEBI:59918"/>
        <dbReference type="EC" id="2.3.1.275"/>
    </reaction>
</comment>
<keyword evidence="5 10" id="KW-1133">Transmembrane helix</keyword>
<reference evidence="12 14" key="2">
    <citation type="submission" date="2018-06" db="EMBL/GenBank/DDBJ databases">
        <authorList>
            <consortium name="Pathogen Informatics"/>
            <person name="Doyle S."/>
        </authorList>
    </citation>
    <scope>NUCLEOTIDE SEQUENCE [LARGE SCALE GENOMIC DNA]</scope>
    <source>
        <strain evidence="12 14">NCTC9810</strain>
    </source>
</reference>
<dbReference type="NCBIfam" id="TIGR00023">
    <property type="entry name" value="glycerol-3-phosphate 1-O-acyltransferase PlsY"/>
    <property type="match status" value="1"/>
</dbReference>
<organism evidence="11 13">
    <name type="scientific">Anaerococcus octavius</name>
    <dbReference type="NCBI Taxonomy" id="54007"/>
    <lineage>
        <taxon>Bacteria</taxon>
        <taxon>Bacillati</taxon>
        <taxon>Bacillota</taxon>
        <taxon>Tissierellia</taxon>
        <taxon>Tissierellales</taxon>
        <taxon>Peptoniphilaceae</taxon>
        <taxon>Anaerococcus</taxon>
    </lineage>
</organism>
<comment type="function">
    <text evidence="10">Catalyzes the transfer of an acyl group from acyl-phosphate (acyl-PO(4)) to glycerol-3-phosphate (G3P) to form lysophosphatidic acid (LPA). This enzyme utilizes acyl-phosphate as fatty acyl donor, but not acyl-CoA or acyl-ACP.</text>
</comment>
<dbReference type="Proteomes" id="UP000255124">
    <property type="component" value="Unassembled WGS sequence"/>
</dbReference>
<keyword evidence="8 10" id="KW-0594">Phospholipid biosynthesis</keyword>
<keyword evidence="13" id="KW-1185">Reference proteome</keyword>
<dbReference type="HAMAP" id="MF_01043">
    <property type="entry name" value="PlsY"/>
    <property type="match status" value="1"/>
</dbReference>
<keyword evidence="1 10" id="KW-1003">Cell membrane</keyword>
<name>A0A2I1M9Y6_9FIRM</name>
<dbReference type="Proteomes" id="UP000234335">
    <property type="component" value="Unassembled WGS sequence"/>
</dbReference>
<comment type="subcellular location">
    <subcellularLocation>
        <location evidence="10">Cell membrane</location>
        <topology evidence="10">Multi-pass membrane protein</topology>
    </subcellularLocation>
</comment>
<comment type="subunit">
    <text evidence="10">Probably interacts with PlsX.</text>
</comment>
<evidence type="ECO:0000256" key="10">
    <source>
        <dbReference type="HAMAP-Rule" id="MF_01043"/>
    </source>
</evidence>
<accession>A0A2I1M9Y6</accession>
<evidence type="ECO:0000313" key="13">
    <source>
        <dbReference type="Proteomes" id="UP000234335"/>
    </source>
</evidence>
<comment type="pathway">
    <text evidence="10">Lipid metabolism; phospholipid metabolism.</text>
</comment>
<evidence type="ECO:0000256" key="1">
    <source>
        <dbReference type="ARBA" id="ARBA00022475"/>
    </source>
</evidence>
<dbReference type="InterPro" id="IPR003811">
    <property type="entry name" value="G3P_acylTferase_PlsY"/>
</dbReference>
<feature type="transmembrane region" description="Helical" evidence="10">
    <location>
        <begin position="110"/>
        <end position="132"/>
    </location>
</feature>
<proteinExistence type="inferred from homology"/>
<keyword evidence="11" id="KW-0012">Acyltransferase</keyword>